<dbReference type="GO" id="GO:0051666">
    <property type="term" value="P:actin cortical patch localization"/>
    <property type="evidence" value="ECO:0007669"/>
    <property type="project" value="TreeGrafter"/>
</dbReference>
<dbReference type="PROSITE" id="PS50002">
    <property type="entry name" value="SH3"/>
    <property type="match status" value="1"/>
</dbReference>
<gene>
    <name evidence="5" type="ORF">Clacol_003795</name>
</gene>
<dbReference type="EMBL" id="BPWL01000004">
    <property type="protein sequence ID" value="GJJ09572.1"/>
    <property type="molecule type" value="Genomic_DNA"/>
</dbReference>
<dbReference type="PANTHER" id="PTHR15629:SF2">
    <property type="entry name" value="SH3 DOMAIN-CONTAINING YSC84-LIKE PROTEIN 1"/>
    <property type="match status" value="1"/>
</dbReference>
<organism evidence="5 6">
    <name type="scientific">Clathrus columnatus</name>
    <dbReference type="NCBI Taxonomy" id="1419009"/>
    <lineage>
        <taxon>Eukaryota</taxon>
        <taxon>Fungi</taxon>
        <taxon>Dikarya</taxon>
        <taxon>Basidiomycota</taxon>
        <taxon>Agaricomycotina</taxon>
        <taxon>Agaricomycetes</taxon>
        <taxon>Phallomycetidae</taxon>
        <taxon>Phallales</taxon>
        <taxon>Clathraceae</taxon>
        <taxon>Clathrus</taxon>
    </lineage>
</organism>
<evidence type="ECO:0000256" key="1">
    <source>
        <dbReference type="ARBA" id="ARBA00022443"/>
    </source>
</evidence>
<comment type="caution">
    <text evidence="5">The sequence shown here is derived from an EMBL/GenBank/DDBJ whole genome shotgun (WGS) entry which is preliminary data.</text>
</comment>
<dbReference type="GO" id="GO:0051017">
    <property type="term" value="P:actin filament bundle assembly"/>
    <property type="evidence" value="ECO:0007669"/>
    <property type="project" value="TreeGrafter"/>
</dbReference>
<dbReference type="InterPro" id="IPR007461">
    <property type="entry name" value="Ysc84_actin-binding"/>
</dbReference>
<dbReference type="InterPro" id="IPR051702">
    <property type="entry name" value="SH3_domain_YSC84-like"/>
</dbReference>
<name>A0AAV5A4Q4_9AGAM</name>
<evidence type="ECO:0000256" key="2">
    <source>
        <dbReference type="PROSITE-ProRule" id="PRU00192"/>
    </source>
</evidence>
<keyword evidence="6" id="KW-1185">Reference proteome</keyword>
<dbReference type="GO" id="GO:0051015">
    <property type="term" value="F:actin filament binding"/>
    <property type="evidence" value="ECO:0007669"/>
    <property type="project" value="TreeGrafter"/>
</dbReference>
<evidence type="ECO:0000256" key="3">
    <source>
        <dbReference type="SAM" id="MobiDB-lite"/>
    </source>
</evidence>
<dbReference type="Gene3D" id="2.30.30.40">
    <property type="entry name" value="SH3 Domains"/>
    <property type="match status" value="1"/>
</dbReference>
<dbReference type="InterPro" id="IPR036028">
    <property type="entry name" value="SH3-like_dom_sf"/>
</dbReference>
<evidence type="ECO:0000259" key="4">
    <source>
        <dbReference type="PROSITE" id="PS50002"/>
    </source>
</evidence>
<dbReference type="AlphaFoldDB" id="A0AAV5A4Q4"/>
<reference evidence="5" key="1">
    <citation type="submission" date="2021-10" db="EMBL/GenBank/DDBJ databases">
        <title>De novo Genome Assembly of Clathrus columnatus (Basidiomycota, Fungi) Using Illumina and Nanopore Sequence Data.</title>
        <authorList>
            <person name="Ogiso-Tanaka E."/>
            <person name="Itagaki H."/>
            <person name="Hosoya T."/>
            <person name="Hosaka K."/>
        </authorList>
    </citation>
    <scope>NUCLEOTIDE SEQUENCE</scope>
    <source>
        <strain evidence="5">MO-923</strain>
    </source>
</reference>
<dbReference type="InterPro" id="IPR001452">
    <property type="entry name" value="SH3_domain"/>
</dbReference>
<dbReference type="GO" id="GO:0030479">
    <property type="term" value="C:actin cortical patch"/>
    <property type="evidence" value="ECO:0007669"/>
    <property type="project" value="TreeGrafter"/>
</dbReference>
<proteinExistence type="predicted"/>
<accession>A0AAV5A4Q4</accession>
<sequence>MYALTAGSGVVVAKLPDGRWTAPSAIGTAGMGLGGQAGAEVTDFLIVLNSQAKSFMSAGSLTLGGNVSIALGPLGRNSEAASSVNTDGRVAMMYSYSQTRGLFGGVSIEGSVIVERQDANASAYGPSVTCKMLLNGAIRAPSWADELHRTLEACTGLPGGRTWIADSPNGIEAQKYVFGSAAVRSPELSPKRKRSSGFFPPTAWGKRKDSGSFFETENDKDSSSGMTNHRYSVFDKNKDDHLWSAPIQEGPNVRSGESLSDVVIAKAVAQYDFQALQPGDLGFKKGDTISVIIKSDKVDDW</sequence>
<evidence type="ECO:0000313" key="5">
    <source>
        <dbReference type="EMBL" id="GJJ09572.1"/>
    </source>
</evidence>
<dbReference type="GO" id="GO:0035091">
    <property type="term" value="F:phosphatidylinositol binding"/>
    <property type="evidence" value="ECO:0007669"/>
    <property type="project" value="TreeGrafter"/>
</dbReference>
<dbReference type="SUPFAM" id="SSF50044">
    <property type="entry name" value="SH3-domain"/>
    <property type="match status" value="1"/>
</dbReference>
<protein>
    <recommendedName>
        <fullName evidence="4">SH3 domain-containing protein</fullName>
    </recommendedName>
</protein>
<dbReference type="Pfam" id="PF00018">
    <property type="entry name" value="SH3_1"/>
    <property type="match status" value="1"/>
</dbReference>
<dbReference type="PANTHER" id="PTHR15629">
    <property type="entry name" value="SH3YL1 PROTEIN"/>
    <property type="match status" value="1"/>
</dbReference>
<feature type="region of interest" description="Disordered" evidence="3">
    <location>
        <begin position="209"/>
        <end position="230"/>
    </location>
</feature>
<keyword evidence="1 2" id="KW-0728">SH3 domain</keyword>
<feature type="domain" description="SH3" evidence="4">
    <location>
        <begin position="262"/>
        <end position="301"/>
    </location>
</feature>
<evidence type="ECO:0000313" key="6">
    <source>
        <dbReference type="Proteomes" id="UP001050691"/>
    </source>
</evidence>
<dbReference type="Proteomes" id="UP001050691">
    <property type="component" value="Unassembled WGS sequence"/>
</dbReference>
<dbReference type="Pfam" id="PF04366">
    <property type="entry name" value="Ysc84"/>
    <property type="match status" value="1"/>
</dbReference>